<dbReference type="RefSeq" id="WP_212009964.1">
    <property type="nucleotide sequence ID" value="NZ_JAAFYZ010000047.1"/>
</dbReference>
<reference evidence="1 2" key="1">
    <citation type="submission" date="2020-02" db="EMBL/GenBank/DDBJ databases">
        <title>Acidophilic actinobacteria isolated from forest soil.</title>
        <authorList>
            <person name="Golinska P."/>
        </authorList>
    </citation>
    <scope>NUCLEOTIDE SEQUENCE [LARGE SCALE GENOMIC DNA]</scope>
    <source>
        <strain evidence="1 2">NL8</strain>
    </source>
</reference>
<keyword evidence="2" id="KW-1185">Reference proteome</keyword>
<dbReference type="EMBL" id="JAAFYZ010000047">
    <property type="protein sequence ID" value="MBS2548377.1"/>
    <property type="molecule type" value="Genomic_DNA"/>
</dbReference>
<dbReference type="SUPFAM" id="SSF49842">
    <property type="entry name" value="TNF-like"/>
    <property type="match status" value="1"/>
</dbReference>
<sequence>MARLVPAVPQAFPDQPITATAWNSFVYAAGFHMRAPSALLTQTISQSVPTSTSTRIAFDSAVRDTEGGHDPVNNNTRYTVKTPGTYLVSASAGMFLAGSAGGEESVAIIANEAVIWAIILFGRDLTFSRMGGCATAEIPLQTGDYVETQLWQDSGQTESNGVGAWMGLHWVGL</sequence>
<evidence type="ECO:0000313" key="2">
    <source>
        <dbReference type="Proteomes" id="UP000730482"/>
    </source>
</evidence>
<dbReference type="Proteomes" id="UP000730482">
    <property type="component" value="Unassembled WGS sequence"/>
</dbReference>
<gene>
    <name evidence="1" type="ORF">KGQ19_16040</name>
</gene>
<evidence type="ECO:0000313" key="1">
    <source>
        <dbReference type="EMBL" id="MBS2548377.1"/>
    </source>
</evidence>
<protein>
    <recommendedName>
        <fullName evidence="3">C1q domain-containing protein</fullName>
    </recommendedName>
</protein>
<evidence type="ECO:0008006" key="3">
    <source>
        <dbReference type="Google" id="ProtNLM"/>
    </source>
</evidence>
<dbReference type="Gene3D" id="2.60.120.40">
    <property type="match status" value="1"/>
</dbReference>
<organism evidence="1 2">
    <name type="scientific">Catenulispora pinistramenti</name>
    <dbReference type="NCBI Taxonomy" id="2705254"/>
    <lineage>
        <taxon>Bacteria</taxon>
        <taxon>Bacillati</taxon>
        <taxon>Actinomycetota</taxon>
        <taxon>Actinomycetes</taxon>
        <taxon>Catenulisporales</taxon>
        <taxon>Catenulisporaceae</taxon>
        <taxon>Catenulispora</taxon>
    </lineage>
</organism>
<accession>A0ABS5KQQ3</accession>
<proteinExistence type="predicted"/>
<name>A0ABS5KQQ3_9ACTN</name>
<dbReference type="InterPro" id="IPR008983">
    <property type="entry name" value="Tumour_necrosis_fac-like_dom"/>
</dbReference>
<comment type="caution">
    <text evidence="1">The sequence shown here is derived from an EMBL/GenBank/DDBJ whole genome shotgun (WGS) entry which is preliminary data.</text>
</comment>